<dbReference type="EMBL" id="CP001791">
    <property type="protein sequence ID" value="ADH99035.1"/>
    <property type="molecule type" value="Genomic_DNA"/>
</dbReference>
<dbReference type="AlphaFoldDB" id="D6XT99"/>
<evidence type="ECO:0000256" key="5">
    <source>
        <dbReference type="SAM" id="SignalP"/>
    </source>
</evidence>
<dbReference type="HOGENOM" id="CLU_050131_2_1_9"/>
<feature type="domain" description="Thioredoxin" evidence="6">
    <location>
        <begin position="38"/>
        <end position="203"/>
    </location>
</feature>
<evidence type="ECO:0000313" key="8">
    <source>
        <dbReference type="Proteomes" id="UP000000271"/>
    </source>
</evidence>
<dbReference type="STRING" id="439292.Bsel_1523"/>
<dbReference type="PROSITE" id="PS51352">
    <property type="entry name" value="THIOREDOXIN_2"/>
    <property type="match status" value="1"/>
</dbReference>
<comment type="similarity">
    <text evidence="1">Belongs to the SCO1/2 family.</text>
</comment>
<evidence type="ECO:0000256" key="4">
    <source>
        <dbReference type="PIRSR" id="PIRSR603782-2"/>
    </source>
</evidence>
<keyword evidence="4" id="KW-1015">Disulfide bond</keyword>
<proteinExistence type="inferred from homology"/>
<dbReference type="Pfam" id="PF02630">
    <property type="entry name" value="SCO1-SenC"/>
    <property type="match status" value="1"/>
</dbReference>
<keyword evidence="2 3" id="KW-0186">Copper</keyword>
<evidence type="ECO:0000256" key="3">
    <source>
        <dbReference type="PIRSR" id="PIRSR603782-1"/>
    </source>
</evidence>
<dbReference type="PANTHER" id="PTHR12151">
    <property type="entry name" value="ELECTRON TRANSPORT PROTIN SCO1/SENC FAMILY MEMBER"/>
    <property type="match status" value="1"/>
</dbReference>
<feature type="binding site" evidence="3">
    <location>
        <position position="76"/>
    </location>
    <ligand>
        <name>Cu cation</name>
        <dbReference type="ChEBI" id="CHEBI:23378"/>
    </ligand>
</feature>
<feature type="chain" id="PRO_5038977329" evidence="5">
    <location>
        <begin position="20"/>
        <end position="206"/>
    </location>
</feature>
<dbReference type="RefSeq" id="WP_013172459.1">
    <property type="nucleotide sequence ID" value="NC_014219.1"/>
</dbReference>
<feature type="signal peptide" evidence="5">
    <location>
        <begin position="1"/>
        <end position="19"/>
    </location>
</feature>
<dbReference type="InterPro" id="IPR036249">
    <property type="entry name" value="Thioredoxin-like_sf"/>
</dbReference>
<keyword evidence="8" id="KW-1185">Reference proteome</keyword>
<evidence type="ECO:0000256" key="2">
    <source>
        <dbReference type="ARBA" id="ARBA00023008"/>
    </source>
</evidence>
<evidence type="ECO:0000259" key="6">
    <source>
        <dbReference type="PROSITE" id="PS51352"/>
    </source>
</evidence>
<feature type="binding site" evidence="3">
    <location>
        <position position="166"/>
    </location>
    <ligand>
        <name>Cu cation</name>
        <dbReference type="ChEBI" id="CHEBI:23378"/>
    </ligand>
</feature>
<feature type="disulfide bond" description="Redox-active" evidence="4">
    <location>
        <begin position="76"/>
        <end position="80"/>
    </location>
</feature>
<organism evidence="7 8">
    <name type="scientific">Bacillus selenitireducens (strain ATCC 700615 / DSM 15326 / MLS10)</name>
    <dbReference type="NCBI Taxonomy" id="439292"/>
    <lineage>
        <taxon>Bacteria</taxon>
        <taxon>Bacillati</taxon>
        <taxon>Bacillota</taxon>
        <taxon>Bacilli</taxon>
        <taxon>Bacillales</taxon>
        <taxon>Bacillaceae</taxon>
        <taxon>Salisediminibacterium</taxon>
    </lineage>
</organism>
<sequence>MKVWILLGALMMASGCSFLYEDVSESGQAEAVIDVTSAETPWEIVPFEAVNESGEEVTEETYEGEWWLAKTIFTRCPTVCMVMTPNMVSLQEEVNDRGLDLQIVSFTVDPEFDDPEQLTEYGESYGADFSNWDFLTGYEPDMIKDLALESFKAQIMELPEQSDIMHPVRFYLISPEGQIVRMYSGESNFELDSSVDDIEYMINEWP</sequence>
<protein>
    <submittedName>
        <fullName evidence="7">Electron transport protein SCO1/SenC</fullName>
    </submittedName>
</protein>
<accession>D6XT99</accession>
<dbReference type="PROSITE" id="PS51257">
    <property type="entry name" value="PROKAR_LIPOPROTEIN"/>
    <property type="match status" value="1"/>
</dbReference>
<dbReference type="Gene3D" id="3.40.30.10">
    <property type="entry name" value="Glutaredoxin"/>
    <property type="match status" value="1"/>
</dbReference>
<dbReference type="eggNOG" id="COG1999">
    <property type="taxonomic scope" value="Bacteria"/>
</dbReference>
<evidence type="ECO:0000313" key="7">
    <source>
        <dbReference type="EMBL" id="ADH99035.1"/>
    </source>
</evidence>
<feature type="binding site" evidence="3">
    <location>
        <position position="80"/>
    </location>
    <ligand>
        <name>Cu cation</name>
        <dbReference type="ChEBI" id="CHEBI:23378"/>
    </ligand>
</feature>
<dbReference type="SUPFAM" id="SSF52833">
    <property type="entry name" value="Thioredoxin-like"/>
    <property type="match status" value="1"/>
</dbReference>
<dbReference type="InterPro" id="IPR003782">
    <property type="entry name" value="SCO1/SenC"/>
</dbReference>
<dbReference type="InterPro" id="IPR013766">
    <property type="entry name" value="Thioredoxin_domain"/>
</dbReference>
<dbReference type="PANTHER" id="PTHR12151:SF25">
    <property type="entry name" value="LINALOOL DEHYDRATASE_ISOMERASE DOMAIN-CONTAINING PROTEIN"/>
    <property type="match status" value="1"/>
</dbReference>
<evidence type="ECO:0000256" key="1">
    <source>
        <dbReference type="ARBA" id="ARBA00010996"/>
    </source>
</evidence>
<name>D6XT99_BACIE</name>
<dbReference type="Proteomes" id="UP000000271">
    <property type="component" value="Chromosome"/>
</dbReference>
<keyword evidence="3" id="KW-0479">Metal-binding</keyword>
<dbReference type="CDD" id="cd02968">
    <property type="entry name" value="SCO"/>
    <property type="match status" value="1"/>
</dbReference>
<gene>
    <name evidence="7" type="ordered locus">Bsel_1523</name>
</gene>
<keyword evidence="5" id="KW-0732">Signal</keyword>
<dbReference type="GO" id="GO:0046872">
    <property type="term" value="F:metal ion binding"/>
    <property type="evidence" value="ECO:0007669"/>
    <property type="project" value="UniProtKB-KW"/>
</dbReference>
<dbReference type="KEGG" id="bse:Bsel_1523"/>
<reference evidence="7" key="1">
    <citation type="submission" date="2009-10" db="EMBL/GenBank/DDBJ databases">
        <title>Complete sequence of Bacillus selenitireducens MLS10.</title>
        <authorList>
            <consortium name="US DOE Joint Genome Institute"/>
            <person name="Lucas S."/>
            <person name="Copeland A."/>
            <person name="Lapidus A."/>
            <person name="Glavina del Rio T."/>
            <person name="Dalin E."/>
            <person name="Tice H."/>
            <person name="Bruce D."/>
            <person name="Goodwin L."/>
            <person name="Pitluck S."/>
            <person name="Sims D."/>
            <person name="Brettin T."/>
            <person name="Detter J.C."/>
            <person name="Han C."/>
            <person name="Larimer F."/>
            <person name="Land M."/>
            <person name="Hauser L."/>
            <person name="Kyrpides N."/>
            <person name="Ovchinnikova G."/>
            <person name="Stolz J."/>
        </authorList>
    </citation>
    <scope>NUCLEOTIDE SEQUENCE [LARGE SCALE GENOMIC DNA]</scope>
    <source>
        <strain evidence="7">MLS10</strain>
    </source>
</reference>